<evidence type="ECO:0000256" key="2">
    <source>
        <dbReference type="ARBA" id="ARBA00008900"/>
    </source>
</evidence>
<sequence>MILFVDALTVIDFSYLCNQRGAVGESWIVDLTLHGKLNDESMVLDFALVKKQIKKIIDETIDHKLAIASLDVEGHVNDINGRVELDCTFGGQHHLAMSAPSEAVCLLPCKTINEESVIEFLKSVIMPSMPNNVKDIGIELRPEPATSFYYHYSHGLKKHDGNCQRIVHGHRSLIGISLDGISMPRLQKEWAAKWEDIYLGTQEDEIDSAAVKYVAPFASDYCFAYEAAQGYFELAISKDRCDILPCDTTVECIADYLATQVKKSYPMQKVMVKAYEGVGKGAIAYA</sequence>
<organism evidence="7 8">
    <name type="scientific">Pseudoalteromonas aurantia 208</name>
    <dbReference type="NCBI Taxonomy" id="1314867"/>
    <lineage>
        <taxon>Bacteria</taxon>
        <taxon>Pseudomonadati</taxon>
        <taxon>Pseudomonadota</taxon>
        <taxon>Gammaproteobacteria</taxon>
        <taxon>Alteromonadales</taxon>
        <taxon>Pseudoalteromonadaceae</taxon>
        <taxon>Pseudoalteromonas</taxon>
    </lineage>
</organism>
<name>A0ABR9EB70_9GAMM</name>
<dbReference type="InterPro" id="IPR007115">
    <property type="entry name" value="6-PTP_synth/QueD"/>
</dbReference>
<keyword evidence="8" id="KW-1185">Reference proteome</keyword>
<comment type="pathway">
    <text evidence="1">Purine metabolism; 7-cyano-7-deazaguanine biosynthesis.</text>
</comment>
<comment type="caution">
    <text evidence="7">The sequence shown here is derived from an EMBL/GenBank/DDBJ whole genome shotgun (WGS) entry which is preliminary data.</text>
</comment>
<evidence type="ECO:0000256" key="5">
    <source>
        <dbReference type="ARBA" id="ARBA00031449"/>
    </source>
</evidence>
<accession>A0ABR9EB70</accession>
<evidence type="ECO:0000256" key="6">
    <source>
        <dbReference type="ARBA" id="ARBA00048807"/>
    </source>
</evidence>
<dbReference type="SUPFAM" id="SSF55620">
    <property type="entry name" value="Tetrahydrobiopterin biosynthesis enzymes-like"/>
    <property type="match status" value="2"/>
</dbReference>
<dbReference type="Proteomes" id="UP000615755">
    <property type="component" value="Unassembled WGS sequence"/>
</dbReference>
<evidence type="ECO:0000256" key="3">
    <source>
        <dbReference type="ARBA" id="ARBA00012982"/>
    </source>
</evidence>
<dbReference type="EMBL" id="AQGV01000012">
    <property type="protein sequence ID" value="MBE0368221.1"/>
    <property type="molecule type" value="Genomic_DNA"/>
</dbReference>
<dbReference type="Pfam" id="PF01242">
    <property type="entry name" value="PTPS"/>
    <property type="match status" value="2"/>
</dbReference>
<dbReference type="Gene3D" id="3.30.479.10">
    <property type="entry name" value="6-pyruvoyl tetrahydropterin synthase/QueD"/>
    <property type="match status" value="2"/>
</dbReference>
<evidence type="ECO:0000313" key="7">
    <source>
        <dbReference type="EMBL" id="MBE0368221.1"/>
    </source>
</evidence>
<reference evidence="7 8" key="1">
    <citation type="submission" date="2015-03" db="EMBL/GenBank/DDBJ databases">
        <title>Genome sequence of Pseudoalteromonas aurantia.</title>
        <authorList>
            <person name="Xie B.-B."/>
            <person name="Rong J.-C."/>
            <person name="Qin Q.-L."/>
            <person name="Zhang Y.-Z."/>
        </authorList>
    </citation>
    <scope>NUCLEOTIDE SEQUENCE [LARGE SCALE GENOMIC DNA]</scope>
    <source>
        <strain evidence="7 8">208</strain>
    </source>
</reference>
<gene>
    <name evidence="7" type="ORF">PAUR_a1779</name>
</gene>
<evidence type="ECO:0000313" key="8">
    <source>
        <dbReference type="Proteomes" id="UP000615755"/>
    </source>
</evidence>
<protein>
    <recommendedName>
        <fullName evidence="4">6-carboxy-5,6,7,8-tetrahydropterin synthase</fullName>
        <ecNumber evidence="3">4.1.2.50</ecNumber>
    </recommendedName>
    <alternativeName>
        <fullName evidence="5">Queuosine biosynthesis protein QueD</fullName>
    </alternativeName>
</protein>
<comment type="similarity">
    <text evidence="2">Belongs to the PTPS family. QueD subfamily.</text>
</comment>
<evidence type="ECO:0000256" key="4">
    <source>
        <dbReference type="ARBA" id="ARBA00018141"/>
    </source>
</evidence>
<evidence type="ECO:0000256" key="1">
    <source>
        <dbReference type="ARBA" id="ARBA00005061"/>
    </source>
</evidence>
<dbReference type="InterPro" id="IPR038418">
    <property type="entry name" value="6-PTP_synth/QueD_sf"/>
</dbReference>
<dbReference type="RefSeq" id="WP_192507528.1">
    <property type="nucleotide sequence ID" value="NZ_AQGV01000012.1"/>
</dbReference>
<proteinExistence type="inferred from homology"/>
<dbReference type="EC" id="4.1.2.50" evidence="3"/>
<comment type="catalytic activity">
    <reaction evidence="6">
        <text>7,8-dihydroneopterin 3'-triphosphate + H2O = 6-carboxy-5,6,7,8-tetrahydropterin + triphosphate + acetaldehyde + 2 H(+)</text>
        <dbReference type="Rhea" id="RHEA:27966"/>
        <dbReference type="ChEBI" id="CHEBI:15343"/>
        <dbReference type="ChEBI" id="CHEBI:15377"/>
        <dbReference type="ChEBI" id="CHEBI:15378"/>
        <dbReference type="ChEBI" id="CHEBI:18036"/>
        <dbReference type="ChEBI" id="CHEBI:58462"/>
        <dbReference type="ChEBI" id="CHEBI:61032"/>
        <dbReference type="EC" id="4.1.2.50"/>
    </reaction>
</comment>